<evidence type="ECO:0000256" key="1">
    <source>
        <dbReference type="ARBA" id="ARBA00022617"/>
    </source>
</evidence>
<evidence type="ECO:0000313" key="9">
    <source>
        <dbReference type="Proteomes" id="UP000189545"/>
    </source>
</evidence>
<dbReference type="STRING" id="225848.Sps_02951"/>
<feature type="chain" id="PRO_5012051694" evidence="6">
    <location>
        <begin position="29"/>
        <end position="355"/>
    </location>
</feature>
<dbReference type="GO" id="GO:0009055">
    <property type="term" value="F:electron transfer activity"/>
    <property type="evidence" value="ECO:0007669"/>
    <property type="project" value="InterPro"/>
</dbReference>
<reference evidence="8 9" key="1">
    <citation type="submission" date="2016-03" db="EMBL/GenBank/DDBJ databases">
        <title>Complete genome sequence of Shewanella psychrophila WP2, a deep sea bacterium isolated from west Pacific sediment.</title>
        <authorList>
            <person name="Xu G."/>
            <person name="Jian H."/>
        </authorList>
    </citation>
    <scope>NUCLEOTIDE SEQUENCE [LARGE SCALE GENOMIC DNA]</scope>
    <source>
        <strain evidence="8 9">WP2</strain>
    </source>
</reference>
<evidence type="ECO:0000256" key="4">
    <source>
        <dbReference type="PROSITE-ProRule" id="PRU00433"/>
    </source>
</evidence>
<evidence type="ECO:0000256" key="5">
    <source>
        <dbReference type="SAM" id="MobiDB-lite"/>
    </source>
</evidence>
<dbReference type="InterPro" id="IPR051459">
    <property type="entry name" value="Cytochrome_c-type_DH"/>
</dbReference>
<keyword evidence="9" id="KW-1185">Reference proteome</keyword>
<dbReference type="PANTHER" id="PTHR35008">
    <property type="entry name" value="BLL4482 PROTEIN-RELATED"/>
    <property type="match status" value="1"/>
</dbReference>
<dbReference type="OrthoDB" id="9779283at2"/>
<feature type="region of interest" description="Disordered" evidence="5">
    <location>
        <begin position="336"/>
        <end position="355"/>
    </location>
</feature>
<dbReference type="RefSeq" id="WP_149027282.1">
    <property type="nucleotide sequence ID" value="NZ_CP014782.1"/>
</dbReference>
<dbReference type="KEGG" id="spsw:Sps_02951"/>
<keyword evidence="3 4" id="KW-0408">Iron</keyword>
<feature type="domain" description="Cytochrome c" evidence="7">
    <location>
        <begin position="228"/>
        <end position="313"/>
    </location>
</feature>
<dbReference type="InterPro" id="IPR009056">
    <property type="entry name" value="Cyt_c-like_dom"/>
</dbReference>
<evidence type="ECO:0000313" key="8">
    <source>
        <dbReference type="EMBL" id="AQS38098.1"/>
    </source>
</evidence>
<dbReference type="AlphaFoldDB" id="A0A1S6HRH3"/>
<keyword evidence="2 4" id="KW-0479">Metal-binding</keyword>
<name>A0A1S6HRH3_9GAMM</name>
<proteinExistence type="predicted"/>
<dbReference type="Proteomes" id="UP000189545">
    <property type="component" value="Chromosome"/>
</dbReference>
<dbReference type="InterPro" id="IPR036909">
    <property type="entry name" value="Cyt_c-like_dom_sf"/>
</dbReference>
<evidence type="ECO:0000259" key="7">
    <source>
        <dbReference type="PROSITE" id="PS51007"/>
    </source>
</evidence>
<dbReference type="Pfam" id="PF00034">
    <property type="entry name" value="Cytochrom_C"/>
    <property type="match status" value="1"/>
</dbReference>
<sequence length="355" mass="39319">MNFLKKVLVAFAWLTVVFAALFSYVSLAQATELQDKQAELTSVPKSAAGEYLKPRSLASIPEGEFGDKVRLGYKLFVDTQQLKDKQVGNELNCSNCHMNAGQQANASPLWAAYFAYPAYRKKNDKVNSYEERLQGCFTYSMNGIAPGKGSPELVALSAYSYWLGMSGLMDKYQVAGAVPELSDEELVKGGKRADFPVPEVIKQALTVEQRAKLPGKGFPSIDKPKLAYSPERGKVVYGAHCQTCHGDNGQGVEMKGVDSLPPLWGENSFNWGAGMHRVNTAAYFIYENMPFAKGFQLSNQEAWDVAAYINYHQRPQDPRFKGDVQGLKDKYHKHQGYYGEEVSGSVLGSEKSKEN</sequence>
<evidence type="ECO:0000256" key="3">
    <source>
        <dbReference type="ARBA" id="ARBA00023004"/>
    </source>
</evidence>
<dbReference type="GO" id="GO:0020037">
    <property type="term" value="F:heme binding"/>
    <property type="evidence" value="ECO:0007669"/>
    <property type="project" value="InterPro"/>
</dbReference>
<organism evidence="8 9">
    <name type="scientific">Shewanella psychrophila</name>
    <dbReference type="NCBI Taxonomy" id="225848"/>
    <lineage>
        <taxon>Bacteria</taxon>
        <taxon>Pseudomonadati</taxon>
        <taxon>Pseudomonadota</taxon>
        <taxon>Gammaproteobacteria</taxon>
        <taxon>Alteromonadales</taxon>
        <taxon>Shewanellaceae</taxon>
        <taxon>Shewanella</taxon>
    </lineage>
</organism>
<dbReference type="EMBL" id="CP014782">
    <property type="protein sequence ID" value="AQS38098.1"/>
    <property type="molecule type" value="Genomic_DNA"/>
</dbReference>
<protein>
    <submittedName>
        <fullName evidence="8">Cytochrome c</fullName>
    </submittedName>
</protein>
<accession>A0A1S6HRH3</accession>
<dbReference type="PANTHER" id="PTHR35008:SF9">
    <property type="entry name" value="CYTOCHROME C DOMAIN-CONTAINING PROTEIN"/>
    <property type="match status" value="1"/>
</dbReference>
<evidence type="ECO:0000256" key="6">
    <source>
        <dbReference type="SAM" id="SignalP"/>
    </source>
</evidence>
<dbReference type="Gene3D" id="1.10.760.10">
    <property type="entry name" value="Cytochrome c-like domain"/>
    <property type="match status" value="2"/>
</dbReference>
<dbReference type="GO" id="GO:0046872">
    <property type="term" value="F:metal ion binding"/>
    <property type="evidence" value="ECO:0007669"/>
    <property type="project" value="UniProtKB-KW"/>
</dbReference>
<gene>
    <name evidence="8" type="ORF">Sps_02951</name>
</gene>
<keyword evidence="6" id="KW-0732">Signal</keyword>
<dbReference type="PROSITE" id="PS51007">
    <property type="entry name" value="CYTC"/>
    <property type="match status" value="1"/>
</dbReference>
<feature type="signal peptide" evidence="6">
    <location>
        <begin position="1"/>
        <end position="28"/>
    </location>
</feature>
<dbReference type="SUPFAM" id="SSF46626">
    <property type="entry name" value="Cytochrome c"/>
    <property type="match status" value="2"/>
</dbReference>
<evidence type="ECO:0000256" key="2">
    <source>
        <dbReference type="ARBA" id="ARBA00022723"/>
    </source>
</evidence>
<keyword evidence="1 4" id="KW-0349">Heme</keyword>